<sequence>MPMTPSGTRPTWMLPAELAHPDEPFRRTPRDWIIDLTLMSLATLVWMLFALMSLLGEDLQVLEWMLWADLLAGIGLIVAMWWRRRFPLILLWGSVPLLYFSGSGSVAIAVLVFSAAIHRPAKPVAVAVLVHILVGISFPFVVPQPEGQLPWVTVLVIVMFYLVFMLSGMLARSHRQVVVGMREQARRDRIEQEQRLANVRTNERQTIAREMHDVLAHRLSMLSVHAGGLAYRSKRASEGGKPLTEDELVETVTLIGDNARQALSELADILHVLRDDNNGDSFNASGAQAKLAELPALIEEAKESGQDVRFYMTLSEAESLRPQLQRTLYRTVQEGLTNARKHAPGSTVTVSVSADSTSVVATVANPLTPGVTASEIPGANTGLTGLAERVELEGGQLNFGISDGRYRLAVALPLNRD</sequence>
<evidence type="ECO:0000256" key="3">
    <source>
        <dbReference type="ARBA" id="ARBA00022553"/>
    </source>
</evidence>
<proteinExistence type="predicted"/>
<evidence type="ECO:0000256" key="8">
    <source>
        <dbReference type="ARBA" id="ARBA00023012"/>
    </source>
</evidence>
<comment type="catalytic activity">
    <reaction evidence="1">
        <text>ATP + protein L-histidine = ADP + protein N-phospho-L-histidine.</text>
        <dbReference type="EC" id="2.7.13.3"/>
    </reaction>
</comment>
<evidence type="ECO:0000256" key="1">
    <source>
        <dbReference type="ARBA" id="ARBA00000085"/>
    </source>
</evidence>
<dbReference type="Gene3D" id="1.20.5.1930">
    <property type="match status" value="1"/>
</dbReference>
<dbReference type="GO" id="GO:0000155">
    <property type="term" value="F:phosphorelay sensor kinase activity"/>
    <property type="evidence" value="ECO:0007669"/>
    <property type="project" value="InterPro"/>
</dbReference>
<dbReference type="InterPro" id="IPR011712">
    <property type="entry name" value="Sig_transdc_His_kin_sub3_dim/P"/>
</dbReference>
<dbReference type="KEGG" id="nav:JQS30_08180"/>
<reference evidence="11" key="1">
    <citation type="submission" date="2021-02" db="EMBL/GenBank/DDBJ databases">
        <title>Natronoglycomyces albus gen. nov., sp. nov, a haloalkaliphilic actinobacterium from a soda solonchak soil.</title>
        <authorList>
            <person name="Sorokin D.Y."/>
            <person name="Khijniak T.V."/>
            <person name="Zakharycheva A.P."/>
            <person name="Boueva O.V."/>
            <person name="Ariskina E.V."/>
            <person name="Hahnke R.L."/>
            <person name="Bunk B."/>
            <person name="Sproer C."/>
            <person name="Schumann P."/>
            <person name="Evtushenko L.I."/>
            <person name="Kublanov I.V."/>
        </authorList>
    </citation>
    <scope>NUCLEOTIDE SEQUENCE</scope>
    <source>
        <strain evidence="11">DSM 106290</strain>
    </source>
</reference>
<dbReference type="InterPro" id="IPR050482">
    <property type="entry name" value="Sensor_HK_TwoCompSys"/>
</dbReference>
<keyword evidence="12" id="KW-1185">Reference proteome</keyword>
<keyword evidence="7" id="KW-0067">ATP-binding</keyword>
<keyword evidence="5" id="KW-0547">Nucleotide-binding</keyword>
<keyword evidence="9" id="KW-0812">Transmembrane</keyword>
<accession>A0A895XU78</accession>
<protein>
    <recommendedName>
        <fullName evidence="2">histidine kinase</fullName>
        <ecNumber evidence="2">2.7.13.3</ecNumber>
    </recommendedName>
</protein>
<dbReference type="InterPro" id="IPR036890">
    <property type="entry name" value="HATPase_C_sf"/>
</dbReference>
<dbReference type="Gene3D" id="3.30.565.10">
    <property type="entry name" value="Histidine kinase-like ATPase, C-terminal domain"/>
    <property type="match status" value="1"/>
</dbReference>
<feature type="transmembrane region" description="Helical" evidence="9">
    <location>
        <begin position="32"/>
        <end position="52"/>
    </location>
</feature>
<dbReference type="AlphaFoldDB" id="A0A895XU78"/>
<keyword evidence="4" id="KW-0808">Transferase</keyword>
<feature type="domain" description="Signal transduction histidine kinase subgroup 3 dimerisation and phosphoacceptor" evidence="10">
    <location>
        <begin position="203"/>
        <end position="276"/>
    </location>
</feature>
<dbReference type="EMBL" id="CP070496">
    <property type="protein sequence ID" value="QSB06849.1"/>
    <property type="molecule type" value="Genomic_DNA"/>
</dbReference>
<dbReference type="RefSeq" id="WP_213172856.1">
    <property type="nucleotide sequence ID" value="NZ_CP070496.1"/>
</dbReference>
<evidence type="ECO:0000256" key="5">
    <source>
        <dbReference type="ARBA" id="ARBA00022741"/>
    </source>
</evidence>
<dbReference type="GO" id="GO:0005524">
    <property type="term" value="F:ATP binding"/>
    <property type="evidence" value="ECO:0007669"/>
    <property type="project" value="UniProtKB-KW"/>
</dbReference>
<evidence type="ECO:0000256" key="6">
    <source>
        <dbReference type="ARBA" id="ARBA00022777"/>
    </source>
</evidence>
<organism evidence="11 12">
    <name type="scientific">Natronoglycomyces albus</name>
    <dbReference type="NCBI Taxonomy" id="2811108"/>
    <lineage>
        <taxon>Bacteria</taxon>
        <taxon>Bacillati</taxon>
        <taxon>Actinomycetota</taxon>
        <taxon>Actinomycetes</taxon>
        <taxon>Glycomycetales</taxon>
        <taxon>Glycomycetaceae</taxon>
        <taxon>Natronoglycomyces</taxon>
    </lineage>
</organism>
<dbReference type="SUPFAM" id="SSF55874">
    <property type="entry name" value="ATPase domain of HSP90 chaperone/DNA topoisomerase II/histidine kinase"/>
    <property type="match status" value="1"/>
</dbReference>
<dbReference type="PANTHER" id="PTHR24421">
    <property type="entry name" value="NITRATE/NITRITE SENSOR PROTEIN NARX-RELATED"/>
    <property type="match status" value="1"/>
</dbReference>
<name>A0A895XU78_9ACTN</name>
<dbReference type="GO" id="GO:0046983">
    <property type="term" value="F:protein dimerization activity"/>
    <property type="evidence" value="ECO:0007669"/>
    <property type="project" value="InterPro"/>
</dbReference>
<keyword evidence="9" id="KW-1133">Transmembrane helix</keyword>
<evidence type="ECO:0000313" key="11">
    <source>
        <dbReference type="EMBL" id="QSB06849.1"/>
    </source>
</evidence>
<feature type="transmembrane region" description="Helical" evidence="9">
    <location>
        <begin position="97"/>
        <end position="117"/>
    </location>
</feature>
<dbReference type="EC" id="2.7.13.3" evidence="2"/>
<dbReference type="PANTHER" id="PTHR24421:SF10">
    <property type="entry name" value="NITRATE_NITRITE SENSOR PROTEIN NARQ"/>
    <property type="match status" value="1"/>
</dbReference>
<evidence type="ECO:0000313" key="12">
    <source>
        <dbReference type="Proteomes" id="UP000662939"/>
    </source>
</evidence>
<dbReference type="CDD" id="cd16917">
    <property type="entry name" value="HATPase_UhpB-NarQ-NarX-like"/>
    <property type="match status" value="1"/>
</dbReference>
<feature type="transmembrane region" description="Helical" evidence="9">
    <location>
        <begin position="148"/>
        <end position="171"/>
    </location>
</feature>
<feature type="transmembrane region" description="Helical" evidence="9">
    <location>
        <begin position="124"/>
        <end position="142"/>
    </location>
</feature>
<dbReference type="GO" id="GO:0016020">
    <property type="term" value="C:membrane"/>
    <property type="evidence" value="ECO:0007669"/>
    <property type="project" value="InterPro"/>
</dbReference>
<keyword evidence="6" id="KW-0418">Kinase</keyword>
<keyword evidence="3" id="KW-0597">Phosphoprotein</keyword>
<evidence type="ECO:0000259" key="10">
    <source>
        <dbReference type="Pfam" id="PF07730"/>
    </source>
</evidence>
<evidence type="ECO:0000256" key="4">
    <source>
        <dbReference type="ARBA" id="ARBA00022679"/>
    </source>
</evidence>
<dbReference type="Pfam" id="PF07730">
    <property type="entry name" value="HisKA_3"/>
    <property type="match status" value="1"/>
</dbReference>
<evidence type="ECO:0000256" key="9">
    <source>
        <dbReference type="SAM" id="Phobius"/>
    </source>
</evidence>
<evidence type="ECO:0000256" key="2">
    <source>
        <dbReference type="ARBA" id="ARBA00012438"/>
    </source>
</evidence>
<evidence type="ECO:0000256" key="7">
    <source>
        <dbReference type="ARBA" id="ARBA00022840"/>
    </source>
</evidence>
<feature type="transmembrane region" description="Helical" evidence="9">
    <location>
        <begin position="64"/>
        <end position="82"/>
    </location>
</feature>
<dbReference type="Proteomes" id="UP000662939">
    <property type="component" value="Chromosome"/>
</dbReference>
<gene>
    <name evidence="11" type="ORF">JQS30_08180</name>
</gene>
<keyword evidence="9" id="KW-0472">Membrane</keyword>
<keyword evidence="8" id="KW-0902">Two-component regulatory system</keyword>